<evidence type="ECO:0000256" key="1">
    <source>
        <dbReference type="SAM" id="MobiDB-lite"/>
    </source>
</evidence>
<evidence type="ECO:0000313" key="3">
    <source>
        <dbReference type="Proteomes" id="UP001362999"/>
    </source>
</evidence>
<accession>A0AAW0AFA3</accession>
<dbReference type="Proteomes" id="UP001362999">
    <property type="component" value="Unassembled WGS sequence"/>
</dbReference>
<sequence length="203" mass="22850">MVNTYPQPTCLPCPLSLTHFRLRLAYDATRPLRLLIDIVPTPLTTTPTTLLTVTMRRLGRRRQSLERDSTQPHDDPLPPLVLYRDRLPPTLPQPDTAAVNSNFKTDLPRADPALPNAVFDLKLSITLSRLRRLTPDTPPSHHSPQLIDVPRQTTDFLATRRREIAASNAPTTLNPAHAAISDLKPSSQRVKEKARRYKPQDSP</sequence>
<keyword evidence="3" id="KW-1185">Reference proteome</keyword>
<comment type="caution">
    <text evidence="2">The sequence shown here is derived from an EMBL/GenBank/DDBJ whole genome shotgun (WGS) entry which is preliminary data.</text>
</comment>
<feature type="region of interest" description="Disordered" evidence="1">
    <location>
        <begin position="165"/>
        <end position="203"/>
    </location>
</feature>
<reference evidence="2 3" key="1">
    <citation type="journal article" date="2024" name="J Genomics">
        <title>Draft genome sequencing and assembly of Favolaschia claudopus CIRM-BRFM 2984 isolated from oak limbs.</title>
        <authorList>
            <person name="Navarro D."/>
            <person name="Drula E."/>
            <person name="Chaduli D."/>
            <person name="Cazenave R."/>
            <person name="Ahrendt S."/>
            <person name="Wang J."/>
            <person name="Lipzen A."/>
            <person name="Daum C."/>
            <person name="Barry K."/>
            <person name="Grigoriev I.V."/>
            <person name="Favel A."/>
            <person name="Rosso M.N."/>
            <person name="Martin F."/>
        </authorList>
    </citation>
    <scope>NUCLEOTIDE SEQUENCE [LARGE SCALE GENOMIC DNA]</scope>
    <source>
        <strain evidence="2 3">CIRM-BRFM 2984</strain>
    </source>
</reference>
<dbReference type="AlphaFoldDB" id="A0AAW0AFA3"/>
<dbReference type="EMBL" id="JAWWNJ010000069">
    <property type="protein sequence ID" value="KAK7008031.1"/>
    <property type="molecule type" value="Genomic_DNA"/>
</dbReference>
<evidence type="ECO:0000313" key="2">
    <source>
        <dbReference type="EMBL" id="KAK7008031.1"/>
    </source>
</evidence>
<name>A0AAW0AFA3_9AGAR</name>
<protein>
    <submittedName>
        <fullName evidence="2">Uncharacterized protein</fullName>
    </submittedName>
</protein>
<gene>
    <name evidence="2" type="ORF">R3P38DRAFT_3211678</name>
</gene>
<organism evidence="2 3">
    <name type="scientific">Favolaschia claudopus</name>
    <dbReference type="NCBI Taxonomy" id="2862362"/>
    <lineage>
        <taxon>Eukaryota</taxon>
        <taxon>Fungi</taxon>
        <taxon>Dikarya</taxon>
        <taxon>Basidiomycota</taxon>
        <taxon>Agaricomycotina</taxon>
        <taxon>Agaricomycetes</taxon>
        <taxon>Agaricomycetidae</taxon>
        <taxon>Agaricales</taxon>
        <taxon>Marasmiineae</taxon>
        <taxon>Mycenaceae</taxon>
        <taxon>Favolaschia</taxon>
    </lineage>
</organism>
<proteinExistence type="predicted"/>